<keyword evidence="1" id="KW-0812">Transmembrane</keyword>
<accession>A0A090IXM7</accession>
<dbReference type="Proteomes" id="UP000040576">
    <property type="component" value="Unassembled WGS sequence"/>
</dbReference>
<keyword evidence="3" id="KW-1185">Reference proteome</keyword>
<protein>
    <recommendedName>
        <fullName evidence="4">Branched-chain amino acid ABC transporter substrate-binding protein</fullName>
    </recommendedName>
</protein>
<feature type="transmembrane region" description="Helical" evidence="1">
    <location>
        <begin position="52"/>
        <end position="72"/>
    </location>
</feature>
<evidence type="ECO:0000313" key="2">
    <source>
        <dbReference type="EMBL" id="CEE01213.1"/>
    </source>
</evidence>
<keyword evidence="1" id="KW-1133">Transmembrane helix</keyword>
<feature type="transmembrane region" description="Helical" evidence="1">
    <location>
        <begin position="21"/>
        <end position="40"/>
    </location>
</feature>
<feature type="transmembrane region" description="Helical" evidence="1">
    <location>
        <begin position="114"/>
        <end position="134"/>
    </location>
</feature>
<proteinExistence type="predicted"/>
<evidence type="ECO:0000256" key="1">
    <source>
        <dbReference type="SAM" id="Phobius"/>
    </source>
</evidence>
<evidence type="ECO:0008006" key="4">
    <source>
        <dbReference type="Google" id="ProtNLM"/>
    </source>
</evidence>
<feature type="transmembrane region" description="Helical" evidence="1">
    <location>
        <begin position="84"/>
        <end position="102"/>
    </location>
</feature>
<organism evidence="2 3">
    <name type="scientific">Caldibacillus thermoamylovorans</name>
    <dbReference type="NCBI Taxonomy" id="35841"/>
    <lineage>
        <taxon>Bacteria</taxon>
        <taxon>Bacillati</taxon>
        <taxon>Bacillota</taxon>
        <taxon>Bacilli</taxon>
        <taxon>Bacillales</taxon>
        <taxon>Bacillaceae</taxon>
        <taxon>Caldibacillus</taxon>
    </lineage>
</organism>
<evidence type="ECO:0000313" key="3">
    <source>
        <dbReference type="Proteomes" id="UP000040576"/>
    </source>
</evidence>
<reference evidence="2 3" key="1">
    <citation type="submission" date="2014-07" db="EMBL/GenBank/DDBJ databases">
        <authorList>
            <person name="Wibberg Daniel"/>
        </authorList>
    </citation>
    <scope>NUCLEOTIDE SEQUENCE [LARGE SCALE GENOMIC DNA]</scope>
</reference>
<name>A0A090IXM7_9BACI</name>
<gene>
    <name evidence="2" type="ORF">BT1A1_1383</name>
</gene>
<sequence>MIKLQKIRDERLKMKNLQNIRTAYILQTIGILGILAYDWITKGIEGMTKNPLWFVFILTAVISAFLSLDISVAHEDSEKSPNKGLIVSLAVLVLISFCIGYLNTLGEELNLKNGFILGGVVFICGLIPILYIYYLRKKSNDEHSDEE</sequence>
<dbReference type="AlphaFoldDB" id="A0A090IXM7"/>
<keyword evidence="1" id="KW-0472">Membrane</keyword>
<dbReference type="EMBL" id="CCRF01000044">
    <property type="protein sequence ID" value="CEE01213.1"/>
    <property type="molecule type" value="Genomic_DNA"/>
</dbReference>